<dbReference type="RefSeq" id="WP_128932617.1">
    <property type="nucleotide sequence ID" value="NZ_CP022221.1"/>
</dbReference>
<dbReference type="AlphaFoldDB" id="A0A4Q0Q717"/>
<gene>
    <name evidence="2" type="ORF">EAS61_37365</name>
</gene>
<dbReference type="Proteomes" id="UP000290174">
    <property type="component" value="Unassembled WGS sequence"/>
</dbReference>
<dbReference type="Pfam" id="PF02900">
    <property type="entry name" value="LigB"/>
    <property type="match status" value="1"/>
</dbReference>
<dbReference type="GO" id="GO:0016702">
    <property type="term" value="F:oxidoreductase activity, acting on single donors with incorporation of molecular oxygen, incorporation of two atoms of oxygen"/>
    <property type="evidence" value="ECO:0007669"/>
    <property type="project" value="UniProtKB-ARBA"/>
</dbReference>
<feature type="domain" description="Extradiol ring-cleavage dioxygenase class III enzyme subunit B" evidence="1">
    <location>
        <begin position="8"/>
        <end position="257"/>
    </location>
</feature>
<evidence type="ECO:0000259" key="1">
    <source>
        <dbReference type="Pfam" id="PF02900"/>
    </source>
</evidence>
<dbReference type="EMBL" id="RKMK01000063">
    <property type="protein sequence ID" value="RXG85027.1"/>
    <property type="molecule type" value="Genomic_DNA"/>
</dbReference>
<organism evidence="2 3">
    <name type="scientific">Bradyrhizobium zhanjiangense</name>
    <dbReference type="NCBI Taxonomy" id="1325107"/>
    <lineage>
        <taxon>Bacteria</taxon>
        <taxon>Pseudomonadati</taxon>
        <taxon>Pseudomonadota</taxon>
        <taxon>Alphaproteobacteria</taxon>
        <taxon>Hyphomicrobiales</taxon>
        <taxon>Nitrobacteraceae</taxon>
        <taxon>Bradyrhizobium</taxon>
    </lineage>
</organism>
<reference evidence="2 3" key="1">
    <citation type="submission" date="2018-11" db="EMBL/GenBank/DDBJ databases">
        <title>Bradyrhizobium sp. nov., isolated from effective nodules of peanut in China.</title>
        <authorList>
            <person name="Li Y."/>
        </authorList>
    </citation>
    <scope>NUCLEOTIDE SEQUENCE [LARGE SCALE GENOMIC DNA]</scope>
    <source>
        <strain evidence="2 3">CCBAU 51770</strain>
    </source>
</reference>
<protein>
    <submittedName>
        <fullName evidence="2">Extradiol ring-cleavage dioxygenase</fullName>
    </submittedName>
</protein>
<dbReference type="InterPro" id="IPR004183">
    <property type="entry name" value="Xdiol_dOase_suB"/>
</dbReference>
<dbReference type="Gene3D" id="3.40.830.10">
    <property type="entry name" value="LigB-like"/>
    <property type="match status" value="1"/>
</dbReference>
<dbReference type="SUPFAM" id="SSF53213">
    <property type="entry name" value="LigB-like"/>
    <property type="match status" value="1"/>
</dbReference>
<accession>A0A4Q0Q717</accession>
<name>A0A4Q0Q717_9BRAD</name>
<sequence>MAELVAVYAVPHTPSFVAEVLQNGDRSEAAQFFAKIRRHLASVRANLIVTVNNDHFNTFFLDNLPTFAIGLADRTAGPNDRTLGMPWYEVEVDAEAAVGLQRNFFNDGFDFSSTQEFQIDHGALVPLHFMTPKMDLPIVPIFINCVVPPLPSAARCYNLGRCLANGIRALSCRSEASRVAIVTSGSLSLEIGGPRAFEGKTFGVPDPDWAGWILDCIRSNDHQALIDAATEARMLQAGNVAGEFLNWMIALGAVGRSVPDILINQPQLGNAFAAWSVGTWS</sequence>
<comment type="caution">
    <text evidence="2">The sequence shown here is derived from an EMBL/GenBank/DDBJ whole genome shotgun (WGS) entry which is preliminary data.</text>
</comment>
<evidence type="ECO:0000313" key="3">
    <source>
        <dbReference type="Proteomes" id="UP000290174"/>
    </source>
</evidence>
<evidence type="ECO:0000313" key="2">
    <source>
        <dbReference type="EMBL" id="RXG85027.1"/>
    </source>
</evidence>
<dbReference type="GO" id="GO:0008198">
    <property type="term" value="F:ferrous iron binding"/>
    <property type="evidence" value="ECO:0007669"/>
    <property type="project" value="InterPro"/>
</dbReference>
<proteinExistence type="predicted"/>
<keyword evidence="2" id="KW-0560">Oxidoreductase</keyword>
<keyword evidence="2" id="KW-0223">Dioxygenase</keyword>